<comment type="pathway">
    <text evidence="10">Cell wall biogenesis; peptidoglycan biosynthesis.</text>
</comment>
<feature type="binding site" evidence="10">
    <location>
        <position position="201"/>
    </location>
    <ligand>
        <name>UDP-N-acetyl-alpha-D-glucosamine</name>
        <dbReference type="ChEBI" id="CHEBI:57705"/>
    </ligand>
</feature>
<gene>
    <name evidence="10" type="primary">murG</name>
    <name evidence="13" type="ORF">TSYNT_824</name>
</gene>
<dbReference type="Proteomes" id="UP000062160">
    <property type="component" value="Unassembled WGS sequence"/>
</dbReference>
<evidence type="ECO:0000313" key="14">
    <source>
        <dbReference type="Proteomes" id="UP000062160"/>
    </source>
</evidence>
<dbReference type="HAMAP" id="MF_00033">
    <property type="entry name" value="MurG"/>
    <property type="match status" value="1"/>
</dbReference>
<keyword evidence="4 10" id="KW-0808">Transferase</keyword>
<keyword evidence="7 10" id="KW-0472">Membrane</keyword>
<protein>
    <recommendedName>
        <fullName evidence="10">UDP-N-acetylglucosamine--N-acetylmuramyl-(pentapeptide) pyrophosphoryl-undecaprenol N-acetylglucosamine transferase</fullName>
        <ecNumber evidence="10">2.4.1.227</ecNumber>
    </recommendedName>
    <alternativeName>
        <fullName evidence="10">Undecaprenyl-PP-MurNAc-pentapeptide-UDPGlcNAc GlcNAc transferase</fullName>
    </alternativeName>
</protein>
<dbReference type="RefSeq" id="WP_059032917.1">
    <property type="nucleotide sequence ID" value="NZ_BSDN01000001.1"/>
</dbReference>
<sequence length="374" mass="40749">MPPEKNKKFIFAGGGTGGHIYPAIAIASGLKRKYPDSDILFIGTGKQLEKDIVEEAGFPLKIIHAKGFERKLSIDTLRSLHQLILGAADSIKILKEEKPDLVIGTGGYTAGPVVFFASLMGIPCAIHEQNVIPGVTNKILSQFAKKIFISFPESANYFPKNKVILAGNPVRPEITKGTRREALEKFGLSPNMPTVLSFGGSQGAMSLNNAIYYVIKTLIKSKEFQLIHVTGKNNYSKIMQSLMDDKIDLGSASHIVIKPYINDMENAYAAADLIISRAGALTIAELSACGKPAILIPLPSAANRHQDFNAALMEKNGAAIVIYEKDLTGEKLYKSICNIIFDKECLLKMSASSKKLARNNALDTILQEIEKLLK</sequence>
<name>A0A0U9HHA7_9FIRM</name>
<evidence type="ECO:0000259" key="12">
    <source>
        <dbReference type="Pfam" id="PF04101"/>
    </source>
</evidence>
<feature type="binding site" evidence="10">
    <location>
        <position position="130"/>
    </location>
    <ligand>
        <name>UDP-N-acetyl-alpha-D-glucosamine</name>
        <dbReference type="ChEBI" id="CHEBI:57705"/>
    </ligand>
</feature>
<keyword evidence="2 10" id="KW-0132">Cell division</keyword>
<dbReference type="GO" id="GO:0008360">
    <property type="term" value="P:regulation of cell shape"/>
    <property type="evidence" value="ECO:0007669"/>
    <property type="project" value="UniProtKB-KW"/>
</dbReference>
<dbReference type="GO" id="GO:0005975">
    <property type="term" value="P:carbohydrate metabolic process"/>
    <property type="evidence" value="ECO:0007669"/>
    <property type="project" value="InterPro"/>
</dbReference>
<organism evidence="13">
    <name type="scientific">Tepidanaerobacter syntrophicus</name>
    <dbReference type="NCBI Taxonomy" id="224999"/>
    <lineage>
        <taxon>Bacteria</taxon>
        <taxon>Bacillati</taxon>
        <taxon>Bacillota</taxon>
        <taxon>Clostridia</taxon>
        <taxon>Thermosediminibacterales</taxon>
        <taxon>Tepidanaerobacteraceae</taxon>
        <taxon>Tepidanaerobacter</taxon>
    </lineage>
</organism>
<evidence type="ECO:0000256" key="9">
    <source>
        <dbReference type="ARBA" id="ARBA00023316"/>
    </source>
</evidence>
<feature type="domain" description="Glycosyl transferase family 28 C-terminal" evidence="12">
    <location>
        <begin position="194"/>
        <end position="361"/>
    </location>
</feature>
<dbReference type="Pfam" id="PF03033">
    <property type="entry name" value="Glyco_transf_28"/>
    <property type="match status" value="1"/>
</dbReference>
<feature type="binding site" evidence="10">
    <location>
        <position position="306"/>
    </location>
    <ligand>
        <name>UDP-N-acetyl-alpha-D-glucosamine</name>
        <dbReference type="ChEBI" id="CHEBI:57705"/>
    </ligand>
</feature>
<comment type="caution">
    <text evidence="10">Lacks conserved residue(s) required for the propagation of feature annotation.</text>
</comment>
<evidence type="ECO:0000256" key="5">
    <source>
        <dbReference type="ARBA" id="ARBA00022960"/>
    </source>
</evidence>
<keyword evidence="9 10" id="KW-0961">Cell wall biogenesis/degradation</keyword>
<dbReference type="GO" id="GO:0051301">
    <property type="term" value="P:cell division"/>
    <property type="evidence" value="ECO:0007669"/>
    <property type="project" value="UniProtKB-KW"/>
</dbReference>
<dbReference type="InterPro" id="IPR007235">
    <property type="entry name" value="Glyco_trans_28_C"/>
</dbReference>
<dbReference type="GO" id="GO:0071555">
    <property type="term" value="P:cell wall organization"/>
    <property type="evidence" value="ECO:0007669"/>
    <property type="project" value="UniProtKB-KW"/>
</dbReference>
<dbReference type="EMBL" id="DF977002">
    <property type="protein sequence ID" value="GAQ25499.1"/>
    <property type="molecule type" value="Genomic_DNA"/>
</dbReference>
<keyword evidence="6 10" id="KW-0573">Peptidoglycan synthesis</keyword>
<dbReference type="EC" id="2.4.1.227" evidence="10"/>
<evidence type="ECO:0000256" key="8">
    <source>
        <dbReference type="ARBA" id="ARBA00023306"/>
    </source>
</evidence>
<comment type="subcellular location">
    <subcellularLocation>
        <location evidence="10">Cell membrane</location>
        <topology evidence="10">Peripheral membrane protein</topology>
        <orientation evidence="10">Cytoplasmic side</orientation>
    </subcellularLocation>
</comment>
<dbReference type="UniPathway" id="UPA00219"/>
<dbReference type="GO" id="GO:0050511">
    <property type="term" value="F:undecaprenyldiphospho-muramoylpentapeptide beta-N-acetylglucosaminyltransferase activity"/>
    <property type="evidence" value="ECO:0007669"/>
    <property type="project" value="UniProtKB-UniRule"/>
</dbReference>
<comment type="function">
    <text evidence="10">Cell wall formation. Catalyzes the transfer of a GlcNAc subunit on undecaprenyl-pyrophosphoryl-MurNAc-pentapeptide (lipid intermediate I) to form undecaprenyl-pyrophosphoryl-MurNAc-(pentapeptide)GlcNAc (lipid intermediate II).</text>
</comment>
<evidence type="ECO:0000256" key="7">
    <source>
        <dbReference type="ARBA" id="ARBA00023136"/>
    </source>
</evidence>
<dbReference type="NCBIfam" id="TIGR01133">
    <property type="entry name" value="murG"/>
    <property type="match status" value="1"/>
</dbReference>
<evidence type="ECO:0000256" key="3">
    <source>
        <dbReference type="ARBA" id="ARBA00022676"/>
    </source>
</evidence>
<comment type="catalytic activity">
    <reaction evidence="10">
        <text>di-trans,octa-cis-undecaprenyl diphospho-N-acetyl-alpha-D-muramoyl-L-alanyl-D-glutamyl-meso-2,6-diaminopimeloyl-D-alanyl-D-alanine + UDP-N-acetyl-alpha-D-glucosamine = di-trans,octa-cis-undecaprenyl diphospho-[N-acetyl-alpha-D-glucosaminyl-(1-&gt;4)]-N-acetyl-alpha-D-muramoyl-L-alanyl-D-glutamyl-meso-2,6-diaminopimeloyl-D-alanyl-D-alanine + UDP + H(+)</text>
        <dbReference type="Rhea" id="RHEA:31227"/>
        <dbReference type="ChEBI" id="CHEBI:15378"/>
        <dbReference type="ChEBI" id="CHEBI:57705"/>
        <dbReference type="ChEBI" id="CHEBI:58223"/>
        <dbReference type="ChEBI" id="CHEBI:61387"/>
        <dbReference type="ChEBI" id="CHEBI:61388"/>
        <dbReference type="EC" id="2.4.1.227"/>
    </reaction>
</comment>
<feature type="domain" description="Glycosyltransferase family 28 N-terminal" evidence="11">
    <location>
        <begin position="9"/>
        <end position="149"/>
    </location>
</feature>
<evidence type="ECO:0000256" key="4">
    <source>
        <dbReference type="ARBA" id="ARBA00022679"/>
    </source>
</evidence>
<dbReference type="PANTHER" id="PTHR21015">
    <property type="entry name" value="UDP-N-ACETYLGLUCOSAMINE--N-ACETYLMURAMYL-(PENTAPEPTIDE) PYROPHOSPHORYL-UNDECAPRENOL N-ACETYLGLUCOSAMINE TRANSFERASE 1"/>
    <property type="match status" value="1"/>
</dbReference>
<comment type="similarity">
    <text evidence="10">Belongs to the glycosyltransferase 28 family. MurG subfamily.</text>
</comment>
<dbReference type="CDD" id="cd03785">
    <property type="entry name" value="GT28_MurG"/>
    <property type="match status" value="1"/>
</dbReference>
<dbReference type="InterPro" id="IPR004276">
    <property type="entry name" value="GlycoTrans_28_N"/>
</dbReference>
<dbReference type="Pfam" id="PF04101">
    <property type="entry name" value="Glyco_tran_28_C"/>
    <property type="match status" value="1"/>
</dbReference>
<keyword evidence="5 10" id="KW-0133">Cell shape</keyword>
<dbReference type="Gene3D" id="3.40.50.2000">
    <property type="entry name" value="Glycogen Phosphorylase B"/>
    <property type="match status" value="2"/>
</dbReference>
<evidence type="ECO:0000256" key="10">
    <source>
        <dbReference type="HAMAP-Rule" id="MF_00033"/>
    </source>
</evidence>
<keyword evidence="8 10" id="KW-0131">Cell cycle</keyword>
<feature type="binding site" evidence="10">
    <location>
        <begin position="16"/>
        <end position="18"/>
    </location>
    <ligand>
        <name>UDP-N-acetyl-alpha-D-glucosamine</name>
        <dbReference type="ChEBI" id="CHEBI:57705"/>
    </ligand>
</feature>
<dbReference type="PANTHER" id="PTHR21015:SF22">
    <property type="entry name" value="GLYCOSYLTRANSFERASE"/>
    <property type="match status" value="1"/>
</dbReference>
<dbReference type="SUPFAM" id="SSF53756">
    <property type="entry name" value="UDP-Glycosyltransferase/glycogen phosphorylase"/>
    <property type="match status" value="1"/>
</dbReference>
<dbReference type="GO" id="GO:0051991">
    <property type="term" value="F:UDP-N-acetyl-D-glucosamine:N-acetylmuramoyl-L-alanyl-D-glutamyl-meso-2,6-diaminopimelyl-D-alanyl-D-alanine-diphosphoundecaprenol 4-beta-N-acetylglucosaminlytransferase activity"/>
    <property type="evidence" value="ECO:0007669"/>
    <property type="project" value="RHEA"/>
</dbReference>
<evidence type="ECO:0000256" key="1">
    <source>
        <dbReference type="ARBA" id="ARBA00022475"/>
    </source>
</evidence>
<reference evidence="13" key="1">
    <citation type="journal article" date="2016" name="Genome Announc.">
        <title>Draft Genome Sequence of the Syntrophic Lactate-Degrading Bacterium Tepidanaerobacter syntrophicus JLT.</title>
        <authorList>
            <person name="Matsuura N."/>
            <person name="Ohashi A."/>
            <person name="Tourlousse D.M."/>
            <person name="Sekiguchi Y."/>
        </authorList>
    </citation>
    <scope>NUCLEOTIDE SEQUENCE [LARGE SCALE GENOMIC DNA]</scope>
    <source>
        <strain evidence="13">JL</strain>
    </source>
</reference>
<keyword evidence="14" id="KW-1185">Reference proteome</keyword>
<feature type="binding site" evidence="10">
    <location>
        <position position="171"/>
    </location>
    <ligand>
        <name>UDP-N-acetyl-alpha-D-glucosamine</name>
        <dbReference type="ChEBI" id="CHEBI:57705"/>
    </ligand>
</feature>
<keyword evidence="1 10" id="KW-1003">Cell membrane</keyword>
<keyword evidence="3 10" id="KW-0328">Glycosyltransferase</keyword>
<dbReference type="OrthoDB" id="9808936at2"/>
<accession>A0A0U9HHA7</accession>
<dbReference type="InterPro" id="IPR006009">
    <property type="entry name" value="GlcNAc_MurG"/>
</dbReference>
<evidence type="ECO:0000256" key="2">
    <source>
        <dbReference type="ARBA" id="ARBA00022618"/>
    </source>
</evidence>
<dbReference type="GO" id="GO:0009252">
    <property type="term" value="P:peptidoglycan biosynthetic process"/>
    <property type="evidence" value="ECO:0007669"/>
    <property type="project" value="UniProtKB-UniRule"/>
</dbReference>
<evidence type="ECO:0000259" key="11">
    <source>
        <dbReference type="Pfam" id="PF03033"/>
    </source>
</evidence>
<feature type="binding site" evidence="10">
    <location>
        <position position="261"/>
    </location>
    <ligand>
        <name>UDP-N-acetyl-alpha-D-glucosamine</name>
        <dbReference type="ChEBI" id="CHEBI:57705"/>
    </ligand>
</feature>
<dbReference type="GO" id="GO:0005886">
    <property type="term" value="C:plasma membrane"/>
    <property type="evidence" value="ECO:0007669"/>
    <property type="project" value="UniProtKB-SubCell"/>
</dbReference>
<proteinExistence type="inferred from homology"/>
<evidence type="ECO:0000256" key="6">
    <source>
        <dbReference type="ARBA" id="ARBA00022984"/>
    </source>
</evidence>
<dbReference type="AlphaFoldDB" id="A0A0U9HHA7"/>
<dbReference type="STRING" id="224999.GCA_001485475_01528"/>
<evidence type="ECO:0000313" key="13">
    <source>
        <dbReference type="EMBL" id="GAQ25499.1"/>
    </source>
</evidence>